<keyword evidence="2" id="KW-0539">Nucleus</keyword>
<evidence type="ECO:0000259" key="5">
    <source>
        <dbReference type="PROSITE" id="PS50102"/>
    </source>
</evidence>
<dbReference type="InterPro" id="IPR051183">
    <property type="entry name" value="U1_U11-U12_snRNP_70-35kDa"/>
</dbReference>
<feature type="compositionally biased region" description="Basic and acidic residues" evidence="4">
    <location>
        <begin position="1129"/>
        <end position="1139"/>
    </location>
</feature>
<feature type="region of interest" description="Disordered" evidence="4">
    <location>
        <begin position="809"/>
        <end position="832"/>
    </location>
</feature>
<dbReference type="CDD" id="cd00590">
    <property type="entry name" value="RRM_SF"/>
    <property type="match status" value="1"/>
</dbReference>
<dbReference type="GO" id="GO:0071011">
    <property type="term" value="C:precatalytic spliceosome"/>
    <property type="evidence" value="ECO:0007669"/>
    <property type="project" value="TreeGrafter"/>
</dbReference>
<dbReference type="PANTHER" id="PTHR13952:SF6">
    <property type="entry name" value="U11_U12 SMALL NUCLEAR RIBONUCLEOPROTEIN 35 KDA PROTEIN"/>
    <property type="match status" value="1"/>
</dbReference>
<feature type="domain" description="RRM" evidence="5">
    <location>
        <begin position="1003"/>
        <end position="1081"/>
    </location>
</feature>
<keyword evidence="7" id="KW-1185">Reference proteome</keyword>
<dbReference type="Proteomes" id="UP001311799">
    <property type="component" value="Unassembled WGS sequence"/>
</dbReference>
<name>A0AAV9XZ36_9CRYT</name>
<dbReference type="PROSITE" id="PS50102">
    <property type="entry name" value="RRM"/>
    <property type="match status" value="2"/>
</dbReference>
<dbReference type="InterPro" id="IPR000504">
    <property type="entry name" value="RRM_dom"/>
</dbReference>
<dbReference type="InterPro" id="IPR012677">
    <property type="entry name" value="Nucleotide-bd_a/b_plait_sf"/>
</dbReference>
<keyword evidence="3" id="KW-0694">RNA-binding</keyword>
<feature type="compositionally biased region" description="Polar residues" evidence="4">
    <location>
        <begin position="1116"/>
        <end position="1127"/>
    </location>
</feature>
<dbReference type="GO" id="GO:0000398">
    <property type="term" value="P:mRNA splicing, via spliceosome"/>
    <property type="evidence" value="ECO:0007669"/>
    <property type="project" value="TreeGrafter"/>
</dbReference>
<feature type="domain" description="RRM" evidence="5">
    <location>
        <begin position="869"/>
        <end position="963"/>
    </location>
</feature>
<dbReference type="GO" id="GO:0003729">
    <property type="term" value="F:mRNA binding"/>
    <property type="evidence" value="ECO:0007669"/>
    <property type="project" value="TreeGrafter"/>
</dbReference>
<dbReference type="AlphaFoldDB" id="A0AAV9XZ36"/>
<feature type="region of interest" description="Disordered" evidence="4">
    <location>
        <begin position="1105"/>
        <end position="1139"/>
    </location>
</feature>
<dbReference type="InterPro" id="IPR011990">
    <property type="entry name" value="TPR-like_helical_dom_sf"/>
</dbReference>
<comment type="caution">
    <text evidence="6">The sequence shown here is derived from an EMBL/GenBank/DDBJ whole genome shotgun (WGS) entry which is preliminary data.</text>
</comment>
<evidence type="ECO:0000256" key="4">
    <source>
        <dbReference type="SAM" id="MobiDB-lite"/>
    </source>
</evidence>
<dbReference type="InterPro" id="IPR035979">
    <property type="entry name" value="RBD_domain_sf"/>
</dbReference>
<protein>
    <submittedName>
        <fullName evidence="6">RNA-binding protein</fullName>
    </submittedName>
</protein>
<comment type="subcellular location">
    <subcellularLocation>
        <location evidence="1">Nucleus</location>
    </subcellularLocation>
</comment>
<evidence type="ECO:0000313" key="6">
    <source>
        <dbReference type="EMBL" id="KAK6589167.1"/>
    </source>
</evidence>
<organism evidence="6 7">
    <name type="scientific">Cryptosporidium xiaoi</name>
    <dbReference type="NCBI Taxonomy" id="659607"/>
    <lineage>
        <taxon>Eukaryota</taxon>
        <taxon>Sar</taxon>
        <taxon>Alveolata</taxon>
        <taxon>Apicomplexa</taxon>
        <taxon>Conoidasida</taxon>
        <taxon>Coccidia</taxon>
        <taxon>Eucoccidiorida</taxon>
        <taxon>Eimeriorina</taxon>
        <taxon>Cryptosporidiidae</taxon>
        <taxon>Cryptosporidium</taxon>
    </lineage>
</organism>
<dbReference type="SUPFAM" id="SSF48452">
    <property type="entry name" value="TPR-like"/>
    <property type="match status" value="1"/>
</dbReference>
<dbReference type="PANTHER" id="PTHR13952">
    <property type="entry name" value="U1 SMALL NUCLEAR RIBONUCLEOPROTEIN 70 KD"/>
    <property type="match status" value="1"/>
</dbReference>
<proteinExistence type="predicted"/>
<sequence length="1152" mass="132790">MKNLIRNIELNPTTADNHLRLIEEYRKNNGDSLAVEQLYEGALSECGLHPSEGPIIWSGYRSYLNKLDELCSETRVKRIRYLFYRQMSLPLSGLPDLFDEYRLWEEELFEKSTESLNMAEEHFIKGQQEWNLRKPYEMRIHTDNVSNIQELFDAWMLYINFEKDKMISIEYSSNIDHDMNSDSYSSTCVCNKEGSLTEYKYDPKDSVIMAYRRALDDLGSLRIDLWFEFANFISTTYNCPHLLLNVYYSSLKHFEKNPKLWILYLRTIVEAAKDRISHYNSLGHHYTPSCKIRSSSVWYPLNEEILCLSDETEIKEFYMNKILTEFSIIKELFKSMKNEMIEMYTIIADSIFDLVKFKSFGPNEGNSLSEKNMDRDFIGNVGNNEVIKDHKHNLEYSDKYKLFKEKAFEVLKNIYIEGDGVIIEIFKESEQIIEGENFFLMEESVLMFYSQWMNFESMNPDGISTLISIIEKIIDNFESKLKMLLPLIFSVAKEKFGDCNDFRKKIEDLISKKPEGIHSKVVDEWDKAVAISTLIENFEKRKSKLPNSNALSPIINHISSGTSISKKNDTYQDQIFSSTSLVNKLQYFNGNQKIQILSESGRSRDSNEGDFVCLSEIRFRRDKRRFRRNLFESDYDSSSECSSESNSIKSAFIQNSSNIVNKMARNFTPPSTPNNISLQKMVSNASVNNFPQNLFLVSPCSPGYNTNNYNNVNGLQHNTMQTNEIMDTSTTGGGLSFHQRSPFGGGSLCDLELRTQCTWDGREAIEPSIAPPIPPIPALSSISSSSSHSSYRKRNSRFSVQPISLLEANSTERSCDESSMPPPSYTPKKGRIERKSESNCLFQSSEDSDINIIQESIDRSKKEETYLDKNVVSSNLDTEIKGTLFLRFPLDLEISEDLVLTNYFEKYSKSIKEIRIVKNSSGENRGFAYIDLKSERIASDIINDSNFIKLLSNYKILVSLSDDPKQFCVNENVLKDANSEKNRYRFRRRKKRQIEKKKNSCDSTILVKNIDKSLDEKSIVDHFQNCLDLKVKNISLSKDEKGNSRGFAFIEFLNSDDALTAHMLNESKLGKNSITINSSTRPLTIPRSNQVREKGDFINARFIPRTKSRQKLPPNRRNNSNSDQISTEKGVETDSKSHSLTNEDFRKMFSLG</sequence>
<dbReference type="EMBL" id="JAWDEY010000014">
    <property type="protein sequence ID" value="KAK6589167.1"/>
    <property type="molecule type" value="Genomic_DNA"/>
</dbReference>
<dbReference type="Pfam" id="PF00076">
    <property type="entry name" value="RRM_1"/>
    <property type="match status" value="1"/>
</dbReference>
<accession>A0AAV9XZ36</accession>
<reference evidence="6 7" key="1">
    <citation type="submission" date="2023-10" db="EMBL/GenBank/DDBJ databases">
        <title>Comparative genomics analysis reveals potential genetic determinants of host preference in Cryptosporidium xiaoi.</title>
        <authorList>
            <person name="Xiao L."/>
            <person name="Li J."/>
        </authorList>
    </citation>
    <scope>NUCLEOTIDE SEQUENCE [LARGE SCALE GENOMIC DNA]</scope>
    <source>
        <strain evidence="6 7">52996</strain>
    </source>
</reference>
<dbReference type="Gene3D" id="3.30.70.330">
    <property type="match status" value="2"/>
</dbReference>
<dbReference type="Gene3D" id="1.25.40.10">
    <property type="entry name" value="Tetratricopeptide repeat domain"/>
    <property type="match status" value="1"/>
</dbReference>
<gene>
    <name evidence="6" type="ORF">RS030_223487</name>
</gene>
<evidence type="ECO:0000313" key="7">
    <source>
        <dbReference type="Proteomes" id="UP001311799"/>
    </source>
</evidence>
<dbReference type="SMART" id="SM00360">
    <property type="entry name" value="RRM"/>
    <property type="match status" value="2"/>
</dbReference>
<dbReference type="GO" id="GO:0017069">
    <property type="term" value="F:snRNA binding"/>
    <property type="evidence" value="ECO:0007669"/>
    <property type="project" value="TreeGrafter"/>
</dbReference>
<dbReference type="SUPFAM" id="SSF54928">
    <property type="entry name" value="RNA-binding domain, RBD"/>
    <property type="match status" value="2"/>
</dbReference>
<evidence type="ECO:0000256" key="1">
    <source>
        <dbReference type="ARBA" id="ARBA00004123"/>
    </source>
</evidence>
<evidence type="ECO:0000256" key="3">
    <source>
        <dbReference type="PROSITE-ProRule" id="PRU00176"/>
    </source>
</evidence>
<evidence type="ECO:0000256" key="2">
    <source>
        <dbReference type="ARBA" id="ARBA00023242"/>
    </source>
</evidence>